<feature type="domain" description="N-acetyltransferase" evidence="3">
    <location>
        <begin position="1"/>
        <end position="155"/>
    </location>
</feature>
<organism evidence="4 5">
    <name type="scientific">Fodinicola feengrottensis</name>
    <dbReference type="NCBI Taxonomy" id="435914"/>
    <lineage>
        <taxon>Bacteria</taxon>
        <taxon>Bacillati</taxon>
        <taxon>Actinomycetota</taxon>
        <taxon>Actinomycetes</taxon>
        <taxon>Mycobacteriales</taxon>
        <taxon>Fodinicola</taxon>
    </lineage>
</organism>
<keyword evidence="2" id="KW-0012">Acyltransferase</keyword>
<sequence length="164" mass="18497">MRQCRAADVELLEKYHPGPGRTKVNEMRFGRQEQGVGTFLVAWLDDVPTGSGEIRWEGCEAPEVLRRFPDCPEINGLTIWPAEHRSQGIGSQFIRAAEALAVERGFDRIGLGVDDDNPAAAALYLRIGYQDVDCRYLDRYHYLDDDGVRHEVADPARFLVKHLG</sequence>
<evidence type="ECO:0000256" key="2">
    <source>
        <dbReference type="ARBA" id="ARBA00023315"/>
    </source>
</evidence>
<dbReference type="Gene3D" id="3.40.630.30">
    <property type="match status" value="1"/>
</dbReference>
<evidence type="ECO:0000259" key="3">
    <source>
        <dbReference type="PROSITE" id="PS51186"/>
    </source>
</evidence>
<name>A0ABP4UJE6_9ACTN</name>
<proteinExistence type="predicted"/>
<reference evidence="5" key="1">
    <citation type="journal article" date="2019" name="Int. J. Syst. Evol. Microbiol.">
        <title>The Global Catalogue of Microorganisms (GCM) 10K type strain sequencing project: providing services to taxonomists for standard genome sequencing and annotation.</title>
        <authorList>
            <consortium name="The Broad Institute Genomics Platform"/>
            <consortium name="The Broad Institute Genome Sequencing Center for Infectious Disease"/>
            <person name="Wu L."/>
            <person name="Ma J."/>
        </authorList>
    </citation>
    <scope>NUCLEOTIDE SEQUENCE [LARGE SCALE GENOMIC DNA]</scope>
    <source>
        <strain evidence="5">JCM 14718</strain>
    </source>
</reference>
<keyword evidence="5" id="KW-1185">Reference proteome</keyword>
<protein>
    <recommendedName>
        <fullName evidence="3">N-acetyltransferase domain-containing protein</fullName>
    </recommendedName>
</protein>
<dbReference type="Proteomes" id="UP001500618">
    <property type="component" value="Unassembled WGS sequence"/>
</dbReference>
<dbReference type="InterPro" id="IPR000182">
    <property type="entry name" value="GNAT_dom"/>
</dbReference>
<comment type="caution">
    <text evidence="4">The sequence shown here is derived from an EMBL/GenBank/DDBJ whole genome shotgun (WGS) entry which is preliminary data.</text>
</comment>
<keyword evidence="1" id="KW-0808">Transferase</keyword>
<dbReference type="CDD" id="cd04301">
    <property type="entry name" value="NAT_SF"/>
    <property type="match status" value="1"/>
</dbReference>
<dbReference type="Pfam" id="PF00583">
    <property type="entry name" value="Acetyltransf_1"/>
    <property type="match status" value="1"/>
</dbReference>
<dbReference type="SUPFAM" id="SSF55729">
    <property type="entry name" value="Acyl-CoA N-acyltransferases (Nat)"/>
    <property type="match status" value="1"/>
</dbReference>
<dbReference type="PANTHER" id="PTHR43877">
    <property type="entry name" value="AMINOALKYLPHOSPHONATE N-ACETYLTRANSFERASE-RELATED-RELATED"/>
    <property type="match status" value="1"/>
</dbReference>
<evidence type="ECO:0000313" key="5">
    <source>
        <dbReference type="Proteomes" id="UP001500618"/>
    </source>
</evidence>
<accession>A0ABP4UJE6</accession>
<dbReference type="PROSITE" id="PS51186">
    <property type="entry name" value="GNAT"/>
    <property type="match status" value="1"/>
</dbReference>
<dbReference type="InterPro" id="IPR050832">
    <property type="entry name" value="Bact_Acetyltransf"/>
</dbReference>
<evidence type="ECO:0000256" key="1">
    <source>
        <dbReference type="ARBA" id="ARBA00022679"/>
    </source>
</evidence>
<dbReference type="PANTHER" id="PTHR43877:SF2">
    <property type="entry name" value="AMINOALKYLPHOSPHONATE N-ACETYLTRANSFERASE-RELATED"/>
    <property type="match status" value="1"/>
</dbReference>
<gene>
    <name evidence="4" type="ORF">GCM10009765_64880</name>
</gene>
<evidence type="ECO:0000313" key="4">
    <source>
        <dbReference type="EMBL" id="GAA1706463.1"/>
    </source>
</evidence>
<dbReference type="InterPro" id="IPR016181">
    <property type="entry name" value="Acyl_CoA_acyltransferase"/>
</dbReference>
<dbReference type="EMBL" id="BAAANY010000031">
    <property type="protein sequence ID" value="GAA1706463.1"/>
    <property type="molecule type" value="Genomic_DNA"/>
</dbReference>